<proteinExistence type="predicted"/>
<dbReference type="GO" id="GO:0016787">
    <property type="term" value="F:hydrolase activity"/>
    <property type="evidence" value="ECO:0007669"/>
    <property type="project" value="UniProtKB-KW"/>
</dbReference>
<evidence type="ECO:0000313" key="1">
    <source>
        <dbReference type="EMBL" id="PJZ71595.1"/>
    </source>
</evidence>
<gene>
    <name evidence="1" type="ORF">CH360_02265</name>
    <name evidence="2" type="ORF">CH373_02265</name>
</gene>
<organism evidence="2 4">
    <name type="scientific">Leptospira perolatii</name>
    <dbReference type="NCBI Taxonomy" id="2023191"/>
    <lineage>
        <taxon>Bacteria</taxon>
        <taxon>Pseudomonadati</taxon>
        <taxon>Spirochaetota</taxon>
        <taxon>Spirochaetia</taxon>
        <taxon>Leptospirales</taxon>
        <taxon>Leptospiraceae</taxon>
        <taxon>Leptospira</taxon>
    </lineage>
</organism>
<keyword evidence="3" id="KW-1185">Reference proteome</keyword>
<comment type="caution">
    <text evidence="2">The sequence shown here is derived from an EMBL/GenBank/DDBJ whole genome shotgun (WGS) entry which is preliminary data.</text>
</comment>
<name>A0A2M9ZT00_9LEPT</name>
<dbReference type="InterPro" id="IPR029058">
    <property type="entry name" value="AB_hydrolase_fold"/>
</dbReference>
<dbReference type="EMBL" id="NPDZ01000001">
    <property type="protein sequence ID" value="PJZ75210.1"/>
    <property type="molecule type" value="Genomic_DNA"/>
</dbReference>
<dbReference type="SUPFAM" id="SSF53474">
    <property type="entry name" value="alpha/beta-Hydrolases"/>
    <property type="match status" value="1"/>
</dbReference>
<keyword evidence="2" id="KW-0378">Hydrolase</keyword>
<evidence type="ECO:0000313" key="3">
    <source>
        <dbReference type="Proteomes" id="UP000231962"/>
    </source>
</evidence>
<protein>
    <submittedName>
        <fullName evidence="2">Alpha/beta hydrolase</fullName>
    </submittedName>
</protein>
<evidence type="ECO:0000313" key="4">
    <source>
        <dbReference type="Proteomes" id="UP000231990"/>
    </source>
</evidence>
<dbReference type="EMBL" id="NPDY01000001">
    <property type="protein sequence ID" value="PJZ71595.1"/>
    <property type="molecule type" value="Genomic_DNA"/>
</dbReference>
<accession>A0A2M9ZT00</accession>
<dbReference type="RefSeq" id="WP_100712578.1">
    <property type="nucleotide sequence ID" value="NZ_NPDY01000001.1"/>
</dbReference>
<reference evidence="3 4" key="1">
    <citation type="submission" date="2017-07" db="EMBL/GenBank/DDBJ databases">
        <title>Leptospira spp. isolated from tropical soils.</title>
        <authorList>
            <person name="Thibeaux R."/>
            <person name="Iraola G."/>
            <person name="Ferres I."/>
            <person name="Bierque E."/>
            <person name="Girault D."/>
            <person name="Soupe-Gilbert M.-E."/>
            <person name="Picardeau M."/>
            <person name="Goarant C."/>
        </authorList>
    </citation>
    <scope>NUCLEOTIDE SEQUENCE [LARGE SCALE GENOMIC DNA]</scope>
    <source>
        <strain evidence="2 4">FH1-B-B1</strain>
        <strain evidence="1 3">FH1-B-C1</strain>
    </source>
</reference>
<dbReference type="OrthoDB" id="339619at2"/>
<evidence type="ECO:0000313" key="2">
    <source>
        <dbReference type="EMBL" id="PJZ75210.1"/>
    </source>
</evidence>
<sequence length="364" mass="40098">MSYLWKAAKFSYYCQSFTPPSVKESEIVINFDNQSIPAILYTPEGNSAGTILAVNGLAYLGNKDPRFASVCKAACSVGFTVISPFLEEVTQFRIETATIDRIRGLILKVSNDPKLCPQGKVSYIAPSFSGSMGLIAASDPSTSRRLASFLAIGAYCDLDSTLNYLMTTKNGDEYGRMILLYNFLKFVVKDSKEIESAIYACILDGSFGRESQGLPEILKKIHPENRKIFEDLRTNEEYRLSIWSSILKNAGAFQSFLKDLQVKDKLEQISFPVSIVHGLEDNVVPSVEALRLSQNLPKGKSKLLVTPLLSHGDIGISLKTIPAIAQLIQGFAYFFKYATQNGSQGSVPVEADLPENSPEMQIIV</sequence>
<dbReference type="Proteomes" id="UP000231990">
    <property type="component" value="Unassembled WGS sequence"/>
</dbReference>
<dbReference type="Proteomes" id="UP000231962">
    <property type="component" value="Unassembled WGS sequence"/>
</dbReference>
<dbReference type="Gene3D" id="3.40.50.1820">
    <property type="entry name" value="alpha/beta hydrolase"/>
    <property type="match status" value="1"/>
</dbReference>
<dbReference type="AlphaFoldDB" id="A0A2M9ZT00"/>